<organism evidence="2 3">
    <name type="scientific">Ridgeia piscesae</name>
    <name type="common">Tubeworm</name>
    <dbReference type="NCBI Taxonomy" id="27915"/>
    <lineage>
        <taxon>Eukaryota</taxon>
        <taxon>Metazoa</taxon>
        <taxon>Spiralia</taxon>
        <taxon>Lophotrochozoa</taxon>
        <taxon>Annelida</taxon>
        <taxon>Polychaeta</taxon>
        <taxon>Sedentaria</taxon>
        <taxon>Canalipalpata</taxon>
        <taxon>Sabellida</taxon>
        <taxon>Siboglinidae</taxon>
        <taxon>Ridgeia</taxon>
    </lineage>
</organism>
<protein>
    <recommendedName>
        <fullName evidence="4">Secreted protein</fullName>
    </recommendedName>
</protein>
<reference evidence="2" key="1">
    <citation type="journal article" date="2023" name="Mol. Biol. Evol.">
        <title>Third-Generation Sequencing Reveals the Adaptive Role of the Epigenome in Three Deep-Sea Polychaetes.</title>
        <authorList>
            <person name="Perez M."/>
            <person name="Aroh O."/>
            <person name="Sun Y."/>
            <person name="Lan Y."/>
            <person name="Juniper S.K."/>
            <person name="Young C.R."/>
            <person name="Angers B."/>
            <person name="Qian P.Y."/>
        </authorList>
    </citation>
    <scope>NUCLEOTIDE SEQUENCE</scope>
    <source>
        <strain evidence="2">R07B-5</strain>
    </source>
</reference>
<feature type="chain" id="PRO_5042028281" description="Secreted protein" evidence="1">
    <location>
        <begin position="25"/>
        <end position="195"/>
    </location>
</feature>
<keyword evidence="3" id="KW-1185">Reference proteome</keyword>
<dbReference type="EMBL" id="JAODUO010001341">
    <property type="protein sequence ID" value="KAK2165998.1"/>
    <property type="molecule type" value="Genomic_DNA"/>
</dbReference>
<evidence type="ECO:0000256" key="1">
    <source>
        <dbReference type="SAM" id="SignalP"/>
    </source>
</evidence>
<sequence length="195" mass="20884">MRSEKWWSSWSLSLTASTLQPCRAMYWGGIEAGVPSWRLDGARGVCCSAGGAVQAALCVRPADTCFTCLPDNAVISCGSLTVPVCPSPSCPSLLLPQPQTLPSAVRARVCSDPTIMLSTNSPARAITCCGRLCPRIRHSGCPIRRSAMQVNTLPSLVRAMENWVLQATCFTPMPHRVSTLVGVDLAVEFPRPSLP</sequence>
<proteinExistence type="predicted"/>
<dbReference type="Proteomes" id="UP001209878">
    <property type="component" value="Unassembled WGS sequence"/>
</dbReference>
<keyword evidence="1" id="KW-0732">Signal</keyword>
<comment type="caution">
    <text evidence="2">The sequence shown here is derived from an EMBL/GenBank/DDBJ whole genome shotgun (WGS) entry which is preliminary data.</text>
</comment>
<feature type="signal peptide" evidence="1">
    <location>
        <begin position="1"/>
        <end position="24"/>
    </location>
</feature>
<evidence type="ECO:0000313" key="3">
    <source>
        <dbReference type="Proteomes" id="UP001209878"/>
    </source>
</evidence>
<gene>
    <name evidence="2" type="ORF">NP493_1337g00004</name>
</gene>
<dbReference type="AlphaFoldDB" id="A0AAD9NEV4"/>
<name>A0AAD9NEV4_RIDPI</name>
<evidence type="ECO:0008006" key="4">
    <source>
        <dbReference type="Google" id="ProtNLM"/>
    </source>
</evidence>
<evidence type="ECO:0000313" key="2">
    <source>
        <dbReference type="EMBL" id="KAK2165998.1"/>
    </source>
</evidence>
<accession>A0AAD9NEV4</accession>